<dbReference type="Proteomes" id="UP000027265">
    <property type="component" value="Unassembled WGS sequence"/>
</dbReference>
<organism evidence="2 3">
    <name type="scientific">Jaapia argillacea MUCL 33604</name>
    <dbReference type="NCBI Taxonomy" id="933084"/>
    <lineage>
        <taxon>Eukaryota</taxon>
        <taxon>Fungi</taxon>
        <taxon>Dikarya</taxon>
        <taxon>Basidiomycota</taxon>
        <taxon>Agaricomycotina</taxon>
        <taxon>Agaricomycetes</taxon>
        <taxon>Agaricomycetidae</taxon>
        <taxon>Jaapiales</taxon>
        <taxon>Jaapiaceae</taxon>
        <taxon>Jaapia</taxon>
    </lineage>
</organism>
<sequence length="444" mass="49746">MITAAILHTLTVVITPSIHLPSPPAFYVTADNKVMMHKHIEYCEHWLVSNILTQAKLVNTENWILEWKRDQSEEIRVCMGRPHTLDFFKLDNPIQKQIRPVLPVPIITINQPPVLAPLDYTEANPYSLGAIIPCLRSNGMIYKVQDMFSPVHHLADVPPCSPSYHPESPNHSPHPSDYQPLNAMDINWNHHTDHASPPLVPIDASSSDDSLPSLHPISSTTSSEPETVALPPMSPLSPGKCPSNRICYSTPSLTGKWKPEGGEHEWPPAGLTDSEEIWPNPVDAIERQGSNSDVPFPSPSPSNLWANCPPHYLATNDSHYHRKTKCWNCHKCRHLAHWCPADCQPSLYSQPLGKYSRFHPYLGQPRLRSEPPARNSATAPTSRRTYGNASLNWTALDPTSLPLVPLYPDAAAWQQFLDRQIFETNWSHGKVRWGLDEGLGQTLA</sequence>
<keyword evidence="3" id="KW-1185">Reference proteome</keyword>
<gene>
    <name evidence="2" type="ORF">JAAARDRAFT_199104</name>
</gene>
<feature type="region of interest" description="Disordered" evidence="1">
    <location>
        <begin position="365"/>
        <end position="385"/>
    </location>
</feature>
<evidence type="ECO:0000313" key="2">
    <source>
        <dbReference type="EMBL" id="KDQ51455.1"/>
    </source>
</evidence>
<accession>A0A067PCD0</accession>
<feature type="compositionally biased region" description="Low complexity" evidence="1">
    <location>
        <begin position="201"/>
        <end position="223"/>
    </location>
</feature>
<dbReference type="AlphaFoldDB" id="A0A067PCD0"/>
<dbReference type="InParanoid" id="A0A067PCD0"/>
<reference evidence="3" key="1">
    <citation type="journal article" date="2014" name="Proc. Natl. Acad. Sci. U.S.A.">
        <title>Extensive sampling of basidiomycete genomes demonstrates inadequacy of the white-rot/brown-rot paradigm for wood decay fungi.</title>
        <authorList>
            <person name="Riley R."/>
            <person name="Salamov A.A."/>
            <person name="Brown D.W."/>
            <person name="Nagy L.G."/>
            <person name="Floudas D."/>
            <person name="Held B.W."/>
            <person name="Levasseur A."/>
            <person name="Lombard V."/>
            <person name="Morin E."/>
            <person name="Otillar R."/>
            <person name="Lindquist E.A."/>
            <person name="Sun H."/>
            <person name="LaButti K.M."/>
            <person name="Schmutz J."/>
            <person name="Jabbour D."/>
            <person name="Luo H."/>
            <person name="Baker S.E."/>
            <person name="Pisabarro A.G."/>
            <person name="Walton J.D."/>
            <person name="Blanchette R.A."/>
            <person name="Henrissat B."/>
            <person name="Martin F."/>
            <person name="Cullen D."/>
            <person name="Hibbett D.S."/>
            <person name="Grigoriev I.V."/>
        </authorList>
    </citation>
    <scope>NUCLEOTIDE SEQUENCE [LARGE SCALE GENOMIC DNA]</scope>
    <source>
        <strain evidence="3">MUCL 33604</strain>
    </source>
</reference>
<dbReference type="EMBL" id="KL197748">
    <property type="protein sequence ID" value="KDQ51455.1"/>
    <property type="molecule type" value="Genomic_DNA"/>
</dbReference>
<dbReference type="HOGENOM" id="CLU_048142_0_0_1"/>
<evidence type="ECO:0000313" key="3">
    <source>
        <dbReference type="Proteomes" id="UP000027265"/>
    </source>
</evidence>
<dbReference type="OrthoDB" id="427960at2759"/>
<proteinExistence type="predicted"/>
<name>A0A067PCD0_9AGAM</name>
<protein>
    <submittedName>
        <fullName evidence="2">Uncharacterized protein</fullName>
    </submittedName>
</protein>
<evidence type="ECO:0000256" key="1">
    <source>
        <dbReference type="SAM" id="MobiDB-lite"/>
    </source>
</evidence>
<feature type="compositionally biased region" description="Polar residues" evidence="1">
    <location>
        <begin position="375"/>
        <end position="385"/>
    </location>
</feature>
<feature type="region of interest" description="Disordered" evidence="1">
    <location>
        <begin position="188"/>
        <end position="237"/>
    </location>
</feature>